<dbReference type="InterPro" id="IPR001127">
    <property type="entry name" value="PTS_EIIA_1_perm"/>
</dbReference>
<dbReference type="InterPro" id="IPR003352">
    <property type="entry name" value="PTS_EIIC"/>
</dbReference>
<dbReference type="EMBL" id="CP046276">
    <property type="protein sequence ID" value="QGS51410.1"/>
    <property type="molecule type" value="Genomic_DNA"/>
</dbReference>
<dbReference type="Gene3D" id="2.70.70.10">
    <property type="entry name" value="Glucose Permease (Domain IIA)"/>
    <property type="match status" value="1"/>
</dbReference>
<keyword evidence="5" id="KW-0808">Transferase</keyword>
<evidence type="ECO:0000313" key="17">
    <source>
        <dbReference type="EMBL" id="QGS51410.1"/>
    </source>
</evidence>
<dbReference type="InterPro" id="IPR018113">
    <property type="entry name" value="PTrfase_EIIB_Cys"/>
</dbReference>
<keyword evidence="7 13" id="KW-0812">Transmembrane</keyword>
<dbReference type="GO" id="GO:0090563">
    <property type="term" value="F:protein-phosphocysteine-sugar phosphotransferase activity"/>
    <property type="evidence" value="ECO:0007669"/>
    <property type="project" value="TreeGrafter"/>
</dbReference>
<evidence type="ECO:0000256" key="13">
    <source>
        <dbReference type="SAM" id="Phobius"/>
    </source>
</evidence>
<dbReference type="Pfam" id="PF02378">
    <property type="entry name" value="PTS_EIIC"/>
    <property type="match status" value="1"/>
</dbReference>
<feature type="transmembrane region" description="Helical" evidence="13">
    <location>
        <begin position="322"/>
        <end position="340"/>
    </location>
</feature>
<dbReference type="InterPro" id="IPR001996">
    <property type="entry name" value="PTS_IIB_1"/>
</dbReference>
<comment type="subcellular location">
    <subcellularLocation>
        <location evidence="1">Cell membrane</location>
        <topology evidence="1">Multi-pass membrane protein</topology>
    </subcellularLocation>
</comment>
<evidence type="ECO:0000259" key="14">
    <source>
        <dbReference type="PROSITE" id="PS51093"/>
    </source>
</evidence>
<dbReference type="PROSITE" id="PS51103">
    <property type="entry name" value="PTS_EIIC_TYPE_1"/>
    <property type="match status" value="1"/>
</dbReference>
<dbReference type="SUPFAM" id="SSF51261">
    <property type="entry name" value="Duplicated hybrid motif"/>
    <property type="match status" value="1"/>
</dbReference>
<feature type="transmembrane region" description="Helical" evidence="13">
    <location>
        <begin position="273"/>
        <end position="301"/>
    </location>
</feature>
<evidence type="ECO:0000256" key="9">
    <source>
        <dbReference type="ARBA" id="ARBA00022989"/>
    </source>
</evidence>
<evidence type="ECO:0000256" key="1">
    <source>
        <dbReference type="ARBA" id="ARBA00004651"/>
    </source>
</evidence>
<dbReference type="InterPro" id="IPR013013">
    <property type="entry name" value="PTS_EIIC_1"/>
</dbReference>
<evidence type="ECO:0000259" key="15">
    <source>
        <dbReference type="PROSITE" id="PS51098"/>
    </source>
</evidence>
<feature type="transmembrane region" description="Helical" evidence="13">
    <location>
        <begin position="546"/>
        <end position="569"/>
    </location>
</feature>
<evidence type="ECO:0000256" key="12">
    <source>
        <dbReference type="SAM" id="Coils"/>
    </source>
</evidence>
<accession>A0A6I6C5K0</accession>
<sequence length="848" mass="95020">MELKIYAPCNGSTTKLEDLKDGVFSEKLLGDGIVFYPEESMFYSPLEKGTLLQVFDTKHAYFFKSTNFENAILMHIGLDTVKLKGKPFELLSKEKKNVNKKSSIVKVDLEYIKKENISIATPITISGEYQYELKDLNIGEVKKGDLLYTIVFEKTNVEEIKNNATSIVEFKSKYLLAAEQFLVDIGGESNYKDVYNCMTRLRFSIIDKAKVDTKNISKNKLVKGVVWNGLELQIIIGGECYKVKDEILNLKNKVSNIVVSKDKILKPPLSRRMLGVVTGIMAPNVPIILASGILSALYALLAATKAIDTSNDANMFSTIMKILSKTGLLLVGIFFCMNTIKYLGGNILLGALLGLILVSRFYFQTGTSDSDLYKFGTYIQDKNYHISGWYLFSIGDFPVAVKSYEGSILPFIFVGFLGFYVDKWIKTWMPSTIDVVFRYPLVIIITIVPTLFGLGPILSLIEIGVAKAIGFIEKWPIGLGVGIFALIIQPLVIMGVHVAVYVTLQVPLLSGDPTAASLILPGGQAAVWGQIGAAIGVLIMTKNWNFKSVILGTLPSAAFGITETILYGVNIPKGRPFAIGCVAGAVGGIVMGSLGAKLRRLVGDGILYPMGLDGLDQLWFVIGSLVSLITAILLTVFLYRERIDEKRYAIKISSKVKRFITNIFVDAKNKYNKNLDSLNKEFISCKKEFNDYEKYLQKITKIENRLLKLEQKEEIKRKKLFEAIKRLESKTSQSSIDKKNDLISLYNQFSLEKEKLKLNLEKQEITNTNKLVIKTYQEKIKDLDSKVANTISILEKETNLQYLNNFKNGYWNATHTVDISYGYEDMRLYGFSKSEKKEIKNLKLQGVK</sequence>
<feature type="domain" description="PTS EIIB type-1" evidence="15">
    <location>
        <begin position="175"/>
        <end position="257"/>
    </location>
</feature>
<organism evidence="17 18">
    <name type="scientific">Spiroplasma tabanidicola</name>
    <dbReference type="NCBI Taxonomy" id="324079"/>
    <lineage>
        <taxon>Bacteria</taxon>
        <taxon>Bacillati</taxon>
        <taxon>Mycoplasmatota</taxon>
        <taxon>Mollicutes</taxon>
        <taxon>Entomoplasmatales</taxon>
        <taxon>Spiroplasmataceae</taxon>
        <taxon>Spiroplasma</taxon>
    </lineage>
</organism>
<dbReference type="PROSITE" id="PS51098">
    <property type="entry name" value="PTS_EIIB_TYPE_1"/>
    <property type="match status" value="1"/>
</dbReference>
<dbReference type="PANTHER" id="PTHR30175:SF1">
    <property type="entry name" value="PTS SYSTEM ARBUTIN-, CELLOBIOSE-, AND SALICIN-SPECIFIC EIIBC COMPONENT-RELATED"/>
    <property type="match status" value="1"/>
</dbReference>
<keyword evidence="6" id="KW-0598">Phosphotransferase system</keyword>
<dbReference type="GO" id="GO:0005886">
    <property type="term" value="C:plasma membrane"/>
    <property type="evidence" value="ECO:0007669"/>
    <property type="project" value="UniProtKB-SubCell"/>
</dbReference>
<evidence type="ECO:0000256" key="6">
    <source>
        <dbReference type="ARBA" id="ARBA00022683"/>
    </source>
</evidence>
<keyword evidence="8" id="KW-0418">Kinase</keyword>
<keyword evidence="2" id="KW-0813">Transport</keyword>
<keyword evidence="4" id="KW-0762">Sugar transport</keyword>
<dbReference type="Pfam" id="PF00358">
    <property type="entry name" value="PTS_EIIA_1"/>
    <property type="match status" value="1"/>
</dbReference>
<protein>
    <submittedName>
        <fullName evidence="17">PTS system, beta-glucoside-specific IIA component</fullName>
    </submittedName>
</protein>
<feature type="transmembrane region" description="Helical" evidence="13">
    <location>
        <begin position="346"/>
        <end position="363"/>
    </location>
</feature>
<dbReference type="AlphaFoldDB" id="A0A6I6C5K0"/>
<feature type="transmembrane region" description="Helical" evidence="13">
    <location>
        <begin position="407"/>
        <end position="425"/>
    </location>
</feature>
<evidence type="ECO:0000256" key="4">
    <source>
        <dbReference type="ARBA" id="ARBA00022597"/>
    </source>
</evidence>
<dbReference type="InterPro" id="IPR050558">
    <property type="entry name" value="PTS_Sugar-Specific_Components"/>
</dbReference>
<dbReference type="Gene3D" id="3.30.1360.60">
    <property type="entry name" value="Glucose permease domain IIB"/>
    <property type="match status" value="1"/>
</dbReference>
<evidence type="ECO:0000313" key="18">
    <source>
        <dbReference type="Proteomes" id="UP000424468"/>
    </source>
</evidence>
<feature type="active site" description="Phosphocysteine intermediate; for EIIB activity" evidence="11">
    <location>
        <position position="197"/>
    </location>
</feature>
<feature type="transmembrane region" description="Helical" evidence="13">
    <location>
        <begin position="437"/>
        <end position="461"/>
    </location>
</feature>
<dbReference type="PROSITE" id="PS01035">
    <property type="entry name" value="PTS_EIIB_TYPE_1_CYS"/>
    <property type="match status" value="1"/>
</dbReference>
<reference evidence="17 18" key="1">
    <citation type="submission" date="2019-11" db="EMBL/GenBank/DDBJ databases">
        <title>Complete genome sequence of Spiroplasma tabanidicola TAUS-1 (DSM 22603).</title>
        <authorList>
            <person name="Huang C.-T."/>
            <person name="Lin Y.-C."/>
            <person name="Kuo C.-H."/>
        </authorList>
    </citation>
    <scope>NUCLEOTIDE SEQUENCE [LARGE SCALE GENOMIC DNA]</scope>
    <source>
        <strain evidence="17 18">TAUS-1</strain>
    </source>
</reference>
<dbReference type="Pfam" id="PF00367">
    <property type="entry name" value="PTS_EIIB"/>
    <property type="match status" value="1"/>
</dbReference>
<evidence type="ECO:0000256" key="11">
    <source>
        <dbReference type="PROSITE-ProRule" id="PRU00421"/>
    </source>
</evidence>
<dbReference type="GO" id="GO:0009401">
    <property type="term" value="P:phosphoenolpyruvate-dependent sugar phosphotransferase system"/>
    <property type="evidence" value="ECO:0007669"/>
    <property type="project" value="UniProtKB-KW"/>
</dbReference>
<keyword evidence="18" id="KW-1185">Reference proteome</keyword>
<dbReference type="PANTHER" id="PTHR30175">
    <property type="entry name" value="PHOSPHOTRANSFERASE SYSTEM TRANSPORT PROTEIN"/>
    <property type="match status" value="1"/>
</dbReference>
<evidence type="ECO:0000256" key="10">
    <source>
        <dbReference type="ARBA" id="ARBA00023136"/>
    </source>
</evidence>
<dbReference type="Proteomes" id="UP000424468">
    <property type="component" value="Chromosome"/>
</dbReference>
<dbReference type="KEGG" id="stab:STABA_v1c00430"/>
<dbReference type="SUPFAM" id="SSF55604">
    <property type="entry name" value="Glucose permease domain IIB"/>
    <property type="match status" value="1"/>
</dbReference>
<feature type="transmembrane region" description="Helical" evidence="13">
    <location>
        <begin position="481"/>
        <end position="504"/>
    </location>
</feature>
<feature type="transmembrane region" description="Helical" evidence="13">
    <location>
        <begin position="516"/>
        <end position="540"/>
    </location>
</feature>
<dbReference type="InterPro" id="IPR011055">
    <property type="entry name" value="Dup_hybrid_motif"/>
</dbReference>
<evidence type="ECO:0000259" key="16">
    <source>
        <dbReference type="PROSITE" id="PS51103"/>
    </source>
</evidence>
<evidence type="ECO:0000256" key="2">
    <source>
        <dbReference type="ARBA" id="ARBA00022448"/>
    </source>
</evidence>
<proteinExistence type="predicted"/>
<dbReference type="RefSeq" id="WP_156005326.1">
    <property type="nucleotide sequence ID" value="NZ_CP046276.1"/>
</dbReference>
<dbReference type="InterPro" id="IPR036878">
    <property type="entry name" value="Glu_permease_IIB"/>
</dbReference>
<evidence type="ECO:0000256" key="5">
    <source>
        <dbReference type="ARBA" id="ARBA00022679"/>
    </source>
</evidence>
<keyword evidence="10 13" id="KW-0472">Membrane</keyword>
<dbReference type="NCBIfam" id="TIGR00830">
    <property type="entry name" value="PTBA"/>
    <property type="match status" value="1"/>
</dbReference>
<dbReference type="GO" id="GO:0008982">
    <property type="term" value="F:protein-N(PI)-phosphohistidine-sugar phosphotransferase activity"/>
    <property type="evidence" value="ECO:0007669"/>
    <property type="project" value="InterPro"/>
</dbReference>
<feature type="domain" description="PTS EIIC type-1" evidence="16">
    <location>
        <begin position="275"/>
        <end position="653"/>
    </location>
</feature>
<evidence type="ECO:0000256" key="7">
    <source>
        <dbReference type="ARBA" id="ARBA00022692"/>
    </source>
</evidence>
<dbReference type="PROSITE" id="PS51093">
    <property type="entry name" value="PTS_EIIA_TYPE_1"/>
    <property type="match status" value="1"/>
</dbReference>
<evidence type="ECO:0000256" key="3">
    <source>
        <dbReference type="ARBA" id="ARBA00022475"/>
    </source>
</evidence>
<name>A0A6I6C5K0_9MOLU</name>
<dbReference type="OrthoDB" id="400707at2"/>
<feature type="transmembrane region" description="Helical" evidence="13">
    <location>
        <begin position="576"/>
        <end position="598"/>
    </location>
</feature>
<keyword evidence="12" id="KW-0175">Coiled coil</keyword>
<evidence type="ECO:0000256" key="8">
    <source>
        <dbReference type="ARBA" id="ARBA00022777"/>
    </source>
</evidence>
<gene>
    <name evidence="17" type="ORF">STABA_v1c00430</name>
</gene>
<feature type="domain" description="PTS EIIA type-1" evidence="14">
    <location>
        <begin position="21"/>
        <end position="127"/>
    </location>
</feature>
<keyword evidence="3" id="KW-1003">Cell membrane</keyword>
<dbReference type="GO" id="GO:0016301">
    <property type="term" value="F:kinase activity"/>
    <property type="evidence" value="ECO:0007669"/>
    <property type="project" value="UniProtKB-KW"/>
</dbReference>
<feature type="transmembrane region" description="Helical" evidence="13">
    <location>
        <begin position="618"/>
        <end position="639"/>
    </location>
</feature>
<keyword evidence="9 13" id="KW-1133">Transmembrane helix</keyword>
<feature type="coiled-coil region" evidence="12">
    <location>
        <begin position="668"/>
        <end position="766"/>
    </location>
</feature>